<dbReference type="EMBL" id="RHHR01000020">
    <property type="protein sequence ID" value="RNB73168.1"/>
    <property type="molecule type" value="Genomic_DNA"/>
</dbReference>
<evidence type="ECO:0000313" key="3">
    <source>
        <dbReference type="Proteomes" id="UP000282028"/>
    </source>
</evidence>
<dbReference type="GO" id="GO:0005829">
    <property type="term" value="C:cytosol"/>
    <property type="evidence" value="ECO:0007669"/>
    <property type="project" value="TreeGrafter"/>
</dbReference>
<dbReference type="InterPro" id="IPR050950">
    <property type="entry name" value="HTH-type_LysR_regulators"/>
</dbReference>
<proteinExistence type="predicted"/>
<evidence type="ECO:0000259" key="1">
    <source>
        <dbReference type="Pfam" id="PF03466"/>
    </source>
</evidence>
<gene>
    <name evidence="2" type="ORF">EDM52_13095</name>
</gene>
<dbReference type="Proteomes" id="UP000282028">
    <property type="component" value="Unassembled WGS sequence"/>
</dbReference>
<dbReference type="PANTHER" id="PTHR30419">
    <property type="entry name" value="HTH-TYPE TRANSCRIPTIONAL REGULATOR YBHD"/>
    <property type="match status" value="1"/>
</dbReference>
<comment type="caution">
    <text evidence="2">The sequence shown here is derived from an EMBL/GenBank/DDBJ whole genome shotgun (WGS) entry which is preliminary data.</text>
</comment>
<organism evidence="2 3">
    <name type="scientific">Brevibacillus invocatus</name>
    <dbReference type="NCBI Taxonomy" id="173959"/>
    <lineage>
        <taxon>Bacteria</taxon>
        <taxon>Bacillati</taxon>
        <taxon>Bacillota</taxon>
        <taxon>Bacilli</taxon>
        <taxon>Bacillales</taxon>
        <taxon>Paenibacillaceae</taxon>
        <taxon>Brevibacillus</taxon>
    </lineage>
</organism>
<feature type="domain" description="LysR substrate-binding" evidence="1">
    <location>
        <begin position="7"/>
        <end position="73"/>
    </location>
</feature>
<keyword evidence="3" id="KW-1185">Reference proteome</keyword>
<evidence type="ECO:0000313" key="2">
    <source>
        <dbReference type="EMBL" id="RNB73168.1"/>
    </source>
</evidence>
<dbReference type="Gene3D" id="3.40.190.10">
    <property type="entry name" value="Periplasmic binding protein-like II"/>
    <property type="match status" value="1"/>
</dbReference>
<accession>A0A3M8CBY3</accession>
<protein>
    <recommendedName>
        <fullName evidence="1">LysR substrate-binding domain-containing protein</fullName>
    </recommendedName>
</protein>
<dbReference type="PANTHER" id="PTHR30419:SF8">
    <property type="entry name" value="NITROGEN ASSIMILATION TRANSCRIPTIONAL ACTIVATOR-RELATED"/>
    <property type="match status" value="1"/>
</dbReference>
<sequence>MSLAESLALPPGHRFAGRQSISLHEIADEPFVEYKTGHPLRKTNADILGRAGIQPNIVCEVEEPAAMMSLVQAWLEKRYLSLAARKLQSFLVEYFAENNERELGAI</sequence>
<dbReference type="OrthoDB" id="9803735at2"/>
<name>A0A3M8CBY3_9BACL</name>
<dbReference type="SUPFAM" id="SSF53850">
    <property type="entry name" value="Periplasmic binding protein-like II"/>
    <property type="match status" value="1"/>
</dbReference>
<dbReference type="Pfam" id="PF03466">
    <property type="entry name" value="LysR_substrate"/>
    <property type="match status" value="1"/>
</dbReference>
<dbReference type="GO" id="GO:0006355">
    <property type="term" value="P:regulation of DNA-templated transcription"/>
    <property type="evidence" value="ECO:0007669"/>
    <property type="project" value="TreeGrafter"/>
</dbReference>
<dbReference type="AlphaFoldDB" id="A0A3M8CBY3"/>
<dbReference type="InterPro" id="IPR005119">
    <property type="entry name" value="LysR_subst-bd"/>
</dbReference>
<reference evidence="2 3" key="1">
    <citation type="submission" date="2018-10" db="EMBL/GenBank/DDBJ databases">
        <title>Phylogenomics of Brevibacillus.</title>
        <authorList>
            <person name="Dunlap C."/>
        </authorList>
    </citation>
    <scope>NUCLEOTIDE SEQUENCE [LARGE SCALE GENOMIC DNA]</scope>
    <source>
        <strain evidence="2 3">JCM 12215</strain>
    </source>
</reference>